<evidence type="ECO:0000256" key="1">
    <source>
        <dbReference type="SAM" id="MobiDB-lite"/>
    </source>
</evidence>
<sequence>MKLLLVVTISLFIALVVGTPNIDDIKFDIVGAKTAASSGGSAGKRAFNGGPPVGGSGNDLNALKTKEMELD</sequence>
<dbReference type="EMBL" id="KQ419909">
    <property type="protein sequence ID" value="KOF82014.1"/>
    <property type="molecule type" value="Genomic_DNA"/>
</dbReference>
<feature type="signal peptide" evidence="2">
    <location>
        <begin position="1"/>
        <end position="18"/>
    </location>
</feature>
<name>A0A0L8GYS9_OCTBM</name>
<organism evidence="3">
    <name type="scientific">Octopus bimaculoides</name>
    <name type="common">California two-spotted octopus</name>
    <dbReference type="NCBI Taxonomy" id="37653"/>
    <lineage>
        <taxon>Eukaryota</taxon>
        <taxon>Metazoa</taxon>
        <taxon>Spiralia</taxon>
        <taxon>Lophotrochozoa</taxon>
        <taxon>Mollusca</taxon>
        <taxon>Cephalopoda</taxon>
        <taxon>Coleoidea</taxon>
        <taxon>Octopodiformes</taxon>
        <taxon>Octopoda</taxon>
        <taxon>Incirrata</taxon>
        <taxon>Octopodidae</taxon>
        <taxon>Octopus</taxon>
    </lineage>
</organism>
<proteinExistence type="predicted"/>
<gene>
    <name evidence="3" type="ORF">OCBIM_22025824mg</name>
</gene>
<feature type="chain" id="PRO_5005583367" evidence="2">
    <location>
        <begin position="19"/>
        <end position="71"/>
    </location>
</feature>
<reference evidence="3" key="1">
    <citation type="submission" date="2015-07" db="EMBL/GenBank/DDBJ databases">
        <title>MeaNS - Measles Nucleotide Surveillance Program.</title>
        <authorList>
            <person name="Tran T."/>
            <person name="Druce J."/>
        </authorList>
    </citation>
    <scope>NUCLEOTIDE SEQUENCE</scope>
    <source>
        <strain evidence="3">UCB-OBI-ISO-001</strain>
        <tissue evidence="3">Gonad</tissue>
    </source>
</reference>
<protein>
    <submittedName>
        <fullName evidence="3">Uncharacterized protein</fullName>
    </submittedName>
</protein>
<feature type="region of interest" description="Disordered" evidence="1">
    <location>
        <begin position="36"/>
        <end position="71"/>
    </location>
</feature>
<accession>A0A0L8GYS9</accession>
<evidence type="ECO:0000256" key="2">
    <source>
        <dbReference type="SAM" id="SignalP"/>
    </source>
</evidence>
<dbReference type="AlphaFoldDB" id="A0A0L8GYS9"/>
<evidence type="ECO:0000313" key="3">
    <source>
        <dbReference type="EMBL" id="KOF82014.1"/>
    </source>
</evidence>
<keyword evidence="2" id="KW-0732">Signal</keyword>